<evidence type="ECO:0000256" key="1">
    <source>
        <dbReference type="SAM" id="MobiDB-lite"/>
    </source>
</evidence>
<comment type="caution">
    <text evidence="2">The sequence shown here is derived from an EMBL/GenBank/DDBJ whole genome shotgun (WGS) entry which is preliminary data.</text>
</comment>
<feature type="compositionally biased region" description="Basic and acidic residues" evidence="1">
    <location>
        <begin position="346"/>
        <end position="361"/>
    </location>
</feature>
<evidence type="ECO:0000313" key="2">
    <source>
        <dbReference type="EMBL" id="KAG1783665.1"/>
    </source>
</evidence>
<accession>A0A9P7A8R3</accession>
<name>A0A9P7A8R3_9AGAM</name>
<feature type="region of interest" description="Disordered" evidence="1">
    <location>
        <begin position="796"/>
        <end position="833"/>
    </location>
</feature>
<protein>
    <submittedName>
        <fullName evidence="2">Uncharacterized protein</fullName>
    </submittedName>
</protein>
<feature type="compositionally biased region" description="Polar residues" evidence="1">
    <location>
        <begin position="363"/>
        <end position="372"/>
    </location>
</feature>
<feature type="region of interest" description="Disordered" evidence="1">
    <location>
        <begin position="701"/>
        <end position="764"/>
    </location>
</feature>
<dbReference type="EMBL" id="JABBWD010000001">
    <property type="protein sequence ID" value="KAG1783665.1"/>
    <property type="molecule type" value="Genomic_DNA"/>
</dbReference>
<organism evidence="2 3">
    <name type="scientific">Suillus placidus</name>
    <dbReference type="NCBI Taxonomy" id="48579"/>
    <lineage>
        <taxon>Eukaryota</taxon>
        <taxon>Fungi</taxon>
        <taxon>Dikarya</taxon>
        <taxon>Basidiomycota</taxon>
        <taxon>Agaricomycotina</taxon>
        <taxon>Agaricomycetes</taxon>
        <taxon>Agaricomycetidae</taxon>
        <taxon>Boletales</taxon>
        <taxon>Suillineae</taxon>
        <taxon>Suillaceae</taxon>
        <taxon>Suillus</taxon>
    </lineage>
</organism>
<sequence>MDAPWDHTWPDLADVPALRRANSKISVPFSKLSFSEKTMEALYSHIDTVGLDNQRFDHSAEGQRMAFKLLSSLGLHIPDEIQRDVCSKYSIHSTDRKEVKGKAKILIIFTHTVPGSINVCVVQITKLAKDPPRTNRLAGRMSHVSHGSKLCRPMTKWTRIARKCYVLTEIAGIFDHTEAWESLLQMDRDPRIGLHPEIRTYALSLVKLQVPITQLQQHCHDFAKDKFGDAPGNTHHWFFLNDHETTSLYCMYFAELAWSPAGVAEAARHLGVKPEHVPCTTNHLESFNGRIKHHYFHAYQHSGQLPHLDVWILTLILKVIPAFFQELAVKEVQTQYFLDMRHTPPKSHYDSDTSFDFKDESETSASNPDKSLVSSSAEFVEVEHFDAWVEMEWLDDMCDDGAVSEEQIEGDEEMDVEVLPLIFTGDNLNTTASDKQSLGSTNVFDDADWHETALLTDSFNSKSFEPPPLAQPVTTVSLAPSINLVNQRVTAMQTILTIKDSLVHALHHALSIYDDKDDILQHHISPSIYKQLSGAYHPPQIIICSSESLDNENKPPHIFVTKCAADFFDACLGSSIADIAVHFKAFCIAGVQGLAKSHLQEVLDLKKFTKAAAAPTKVSCMYYQNFDTYITAKLGIIIENWPLQKFCCPGDISSCSELTVLSHAWKLNPTHFCKLTDSEFNEWSNQCFQAAMDQARVERDAGMEVDGEGQENRIEGSDNKPPHNSTDHLSVSASLPYQQQTSADNEPPLNSTDRLQVSTSLPRQQQISAHTMNVVTMANGIGVNIPKKTCKQCCDKGQKCGPQMKKRSGQSEVDPAMSQGSQFPGPSTPSGIV</sequence>
<evidence type="ECO:0000313" key="3">
    <source>
        <dbReference type="Proteomes" id="UP000714275"/>
    </source>
</evidence>
<keyword evidence="3" id="KW-1185">Reference proteome</keyword>
<proteinExistence type="predicted"/>
<dbReference type="AlphaFoldDB" id="A0A9P7A8R3"/>
<dbReference type="Proteomes" id="UP000714275">
    <property type="component" value="Unassembled WGS sequence"/>
</dbReference>
<feature type="compositionally biased region" description="Polar residues" evidence="1">
    <location>
        <begin position="818"/>
        <end position="833"/>
    </location>
</feature>
<gene>
    <name evidence="2" type="ORF">EV702DRAFT_1040200</name>
</gene>
<feature type="compositionally biased region" description="Basic and acidic residues" evidence="1">
    <location>
        <begin position="710"/>
        <end position="721"/>
    </location>
</feature>
<feature type="compositionally biased region" description="Polar residues" evidence="1">
    <location>
        <begin position="722"/>
        <end position="764"/>
    </location>
</feature>
<reference evidence="2" key="1">
    <citation type="journal article" date="2020" name="New Phytol.">
        <title>Comparative genomics reveals dynamic genome evolution in host specialist ectomycorrhizal fungi.</title>
        <authorList>
            <person name="Lofgren L.A."/>
            <person name="Nguyen N.H."/>
            <person name="Vilgalys R."/>
            <person name="Ruytinx J."/>
            <person name="Liao H.L."/>
            <person name="Branco S."/>
            <person name="Kuo A."/>
            <person name="LaButti K."/>
            <person name="Lipzen A."/>
            <person name="Andreopoulos W."/>
            <person name="Pangilinan J."/>
            <person name="Riley R."/>
            <person name="Hundley H."/>
            <person name="Na H."/>
            <person name="Barry K."/>
            <person name="Grigoriev I.V."/>
            <person name="Stajich J.E."/>
            <person name="Kennedy P.G."/>
        </authorList>
    </citation>
    <scope>NUCLEOTIDE SEQUENCE</scope>
    <source>
        <strain evidence="2">DOB743</strain>
    </source>
</reference>
<feature type="region of interest" description="Disordered" evidence="1">
    <location>
        <begin position="346"/>
        <end position="372"/>
    </location>
</feature>
<dbReference type="OrthoDB" id="10417545at2759"/>